<keyword evidence="1" id="KW-0732">Signal</keyword>
<dbReference type="Proteomes" id="UP000292082">
    <property type="component" value="Unassembled WGS sequence"/>
</dbReference>
<evidence type="ECO:0000256" key="1">
    <source>
        <dbReference type="SAM" id="SignalP"/>
    </source>
</evidence>
<evidence type="ECO:0000313" key="2">
    <source>
        <dbReference type="EMBL" id="TBU54756.1"/>
    </source>
</evidence>
<feature type="chain" id="PRO_5020282725" evidence="1">
    <location>
        <begin position="24"/>
        <end position="106"/>
    </location>
</feature>
<gene>
    <name evidence="2" type="ORF">BD310DRAFT_827398</name>
</gene>
<protein>
    <submittedName>
        <fullName evidence="2">Uncharacterized protein</fullName>
    </submittedName>
</protein>
<feature type="signal peptide" evidence="1">
    <location>
        <begin position="1"/>
        <end position="23"/>
    </location>
</feature>
<keyword evidence="3" id="KW-1185">Reference proteome</keyword>
<accession>A0A4Q9PKX6</accession>
<proteinExistence type="predicted"/>
<name>A0A4Q9PKX6_9APHY</name>
<reference evidence="2 3" key="1">
    <citation type="submission" date="2019-01" db="EMBL/GenBank/DDBJ databases">
        <title>Draft genome sequences of three monokaryotic isolates of the white-rot basidiomycete fungus Dichomitus squalens.</title>
        <authorList>
            <consortium name="DOE Joint Genome Institute"/>
            <person name="Lopez S.C."/>
            <person name="Andreopoulos B."/>
            <person name="Pangilinan J."/>
            <person name="Lipzen A."/>
            <person name="Riley R."/>
            <person name="Ahrendt S."/>
            <person name="Ng V."/>
            <person name="Barry K."/>
            <person name="Daum C."/>
            <person name="Grigoriev I.V."/>
            <person name="Hilden K.S."/>
            <person name="Makela M.R."/>
            <person name="de Vries R.P."/>
        </authorList>
    </citation>
    <scope>NUCLEOTIDE SEQUENCE [LARGE SCALE GENOMIC DNA]</scope>
    <source>
        <strain evidence="2 3">CBS 464.89</strain>
    </source>
</reference>
<dbReference type="EMBL" id="ML145182">
    <property type="protein sequence ID" value="TBU54756.1"/>
    <property type="molecule type" value="Genomic_DNA"/>
</dbReference>
<dbReference type="AlphaFoldDB" id="A0A4Q9PKX6"/>
<sequence>MIRTDHPPTGSLLLLSTLSIAEAHMCGSRRELPDSGGSSPLYYDALSSGQRNLPNARSSLQQLGVYAKDHLLGVDFRRRIQEKGRRKVVRSAKEQQRAALKWDEIA</sequence>
<evidence type="ECO:0000313" key="3">
    <source>
        <dbReference type="Proteomes" id="UP000292082"/>
    </source>
</evidence>
<organism evidence="2 3">
    <name type="scientific">Dichomitus squalens</name>
    <dbReference type="NCBI Taxonomy" id="114155"/>
    <lineage>
        <taxon>Eukaryota</taxon>
        <taxon>Fungi</taxon>
        <taxon>Dikarya</taxon>
        <taxon>Basidiomycota</taxon>
        <taxon>Agaricomycotina</taxon>
        <taxon>Agaricomycetes</taxon>
        <taxon>Polyporales</taxon>
        <taxon>Polyporaceae</taxon>
        <taxon>Dichomitus</taxon>
    </lineage>
</organism>